<dbReference type="SUPFAM" id="SSF52540">
    <property type="entry name" value="P-loop containing nucleoside triphosphate hydrolases"/>
    <property type="match status" value="1"/>
</dbReference>
<dbReference type="SUPFAM" id="SSF54826">
    <property type="entry name" value="Enolase N-terminal domain-like"/>
    <property type="match status" value="1"/>
</dbReference>
<dbReference type="Pfam" id="PF12698">
    <property type="entry name" value="ABC2_membrane_3"/>
    <property type="match status" value="1"/>
</dbReference>
<dbReference type="OrthoDB" id="10009078at2759"/>
<dbReference type="GO" id="GO:0016887">
    <property type="term" value="F:ATP hydrolysis activity"/>
    <property type="evidence" value="ECO:0007669"/>
    <property type="project" value="InterPro"/>
</dbReference>
<dbReference type="GO" id="GO:0006096">
    <property type="term" value="P:glycolytic process"/>
    <property type="evidence" value="ECO:0007669"/>
    <property type="project" value="UniProtKB-KW"/>
</dbReference>
<dbReference type="InterPro" id="IPR047500">
    <property type="entry name" value="DD_ENO4"/>
</dbReference>
<evidence type="ECO:0000256" key="13">
    <source>
        <dbReference type="SAM" id="MobiDB-lite"/>
    </source>
</evidence>
<feature type="transmembrane region" description="Helical" evidence="14">
    <location>
        <begin position="497"/>
        <end position="518"/>
    </location>
</feature>
<dbReference type="CDD" id="cd22974">
    <property type="entry name" value="DD_ENO4"/>
    <property type="match status" value="1"/>
</dbReference>
<protein>
    <recommendedName>
        <fullName evidence="11">Enolase 4</fullName>
        <ecNumber evidence="4">4.2.1.11</ecNumber>
    </recommendedName>
    <alternativeName>
        <fullName evidence="10">2-phospho-D-glycerate hydro-lyase</fullName>
    </alternativeName>
</protein>
<dbReference type="GO" id="GO:0000287">
    <property type="term" value="F:magnesium ion binding"/>
    <property type="evidence" value="ECO:0007669"/>
    <property type="project" value="InterPro"/>
</dbReference>
<dbReference type="GO" id="GO:0140359">
    <property type="term" value="F:ABC-type transporter activity"/>
    <property type="evidence" value="ECO:0007669"/>
    <property type="project" value="InterPro"/>
</dbReference>
<dbReference type="GO" id="GO:0000015">
    <property type="term" value="C:phosphopyruvate hydratase complex"/>
    <property type="evidence" value="ECO:0007669"/>
    <property type="project" value="InterPro"/>
</dbReference>
<dbReference type="EC" id="4.2.1.11" evidence="4"/>
<dbReference type="GO" id="GO:0005524">
    <property type="term" value="F:ATP binding"/>
    <property type="evidence" value="ECO:0007669"/>
    <property type="project" value="InterPro"/>
</dbReference>
<dbReference type="Gene3D" id="3.20.20.120">
    <property type="entry name" value="Enolase-like C-terminal domain"/>
    <property type="match status" value="1"/>
</dbReference>
<dbReference type="Pfam" id="PF00005">
    <property type="entry name" value="ABC_tran"/>
    <property type="match status" value="1"/>
</dbReference>
<dbReference type="InterPro" id="IPR020810">
    <property type="entry name" value="Enolase_C"/>
</dbReference>
<keyword evidence="6 14" id="KW-1133">Transmembrane helix</keyword>
<dbReference type="GO" id="GO:0016020">
    <property type="term" value="C:membrane"/>
    <property type="evidence" value="ECO:0007669"/>
    <property type="project" value="UniProtKB-SubCell"/>
</dbReference>
<keyword evidence="9 17" id="KW-0456">Lyase</keyword>
<evidence type="ECO:0000256" key="3">
    <source>
        <dbReference type="ARBA" id="ARBA00009604"/>
    </source>
</evidence>
<evidence type="ECO:0000259" key="16">
    <source>
        <dbReference type="SMART" id="SM01193"/>
    </source>
</evidence>
<dbReference type="SUPFAM" id="SSF51604">
    <property type="entry name" value="Enolase C-terminal domain-like"/>
    <property type="match status" value="1"/>
</dbReference>
<keyword evidence="5 14" id="KW-0812">Transmembrane</keyword>
<dbReference type="InterPro" id="IPR000941">
    <property type="entry name" value="Enolase"/>
</dbReference>
<dbReference type="PANTHER" id="PTHR11902">
    <property type="entry name" value="ENOLASE"/>
    <property type="match status" value="1"/>
</dbReference>
<feature type="transmembrane region" description="Helical" evidence="14">
    <location>
        <begin position="618"/>
        <end position="638"/>
    </location>
</feature>
<evidence type="ECO:0000256" key="8">
    <source>
        <dbReference type="ARBA" id="ARBA00023152"/>
    </source>
</evidence>
<accession>A0A8S3TYF6</accession>
<feature type="domain" description="Enolase C-terminal TIM barrel" evidence="15">
    <location>
        <begin position="267"/>
        <end position="503"/>
    </location>
</feature>
<evidence type="ECO:0000256" key="11">
    <source>
        <dbReference type="ARBA" id="ARBA00034855"/>
    </source>
</evidence>
<feature type="region of interest" description="Disordered" evidence="13">
    <location>
        <begin position="175"/>
        <end position="216"/>
    </location>
</feature>
<feature type="domain" description="Enolase N-terminal" evidence="16">
    <location>
        <begin position="59"/>
        <end position="256"/>
    </location>
</feature>
<feature type="transmembrane region" description="Helical" evidence="14">
    <location>
        <begin position="549"/>
        <end position="570"/>
    </location>
</feature>
<dbReference type="InterPro" id="IPR013525">
    <property type="entry name" value="ABC2_TM"/>
</dbReference>
<dbReference type="InterPro" id="IPR020811">
    <property type="entry name" value="Enolase_N"/>
</dbReference>
<name>A0A8S3TYF6_MYTED</name>
<dbReference type="PANTHER" id="PTHR11902:SF30">
    <property type="entry name" value="ENOLASE 4"/>
    <property type="match status" value="1"/>
</dbReference>
<comment type="subcellular location">
    <subcellularLocation>
        <location evidence="1">Membrane</location>
        <topology evidence="1">Multi-pass membrane protein</topology>
    </subcellularLocation>
</comment>
<dbReference type="GO" id="GO:0004634">
    <property type="term" value="F:phosphopyruvate hydratase activity"/>
    <property type="evidence" value="ECO:0007669"/>
    <property type="project" value="UniProtKB-EC"/>
</dbReference>
<evidence type="ECO:0000256" key="1">
    <source>
        <dbReference type="ARBA" id="ARBA00004141"/>
    </source>
</evidence>
<proteinExistence type="inferred from homology"/>
<evidence type="ECO:0000256" key="14">
    <source>
        <dbReference type="SAM" id="Phobius"/>
    </source>
</evidence>
<evidence type="ECO:0000256" key="2">
    <source>
        <dbReference type="ARBA" id="ARBA00005031"/>
    </source>
</evidence>
<evidence type="ECO:0000256" key="10">
    <source>
        <dbReference type="ARBA" id="ARBA00031125"/>
    </source>
</evidence>
<dbReference type="SMART" id="SM01192">
    <property type="entry name" value="Enolase_C"/>
    <property type="match status" value="1"/>
</dbReference>
<evidence type="ECO:0000256" key="4">
    <source>
        <dbReference type="ARBA" id="ARBA00012058"/>
    </source>
</evidence>
<evidence type="ECO:0000256" key="5">
    <source>
        <dbReference type="ARBA" id="ARBA00022692"/>
    </source>
</evidence>
<dbReference type="InterPro" id="IPR029017">
    <property type="entry name" value="Enolase-like_N"/>
</dbReference>
<comment type="pathway">
    <text evidence="2">Carbohydrate degradation; glycolysis; pyruvate from D-glyceraldehyde 3-phosphate: step 4/5.</text>
</comment>
<evidence type="ECO:0000256" key="12">
    <source>
        <dbReference type="ARBA" id="ARBA00048333"/>
    </source>
</evidence>
<keyword evidence="7 14" id="KW-0472">Membrane</keyword>
<dbReference type="InterPro" id="IPR003439">
    <property type="entry name" value="ABC_transporter-like_ATP-bd"/>
</dbReference>
<feature type="compositionally biased region" description="Basic and acidic residues" evidence="13">
    <location>
        <begin position="175"/>
        <end position="190"/>
    </location>
</feature>
<dbReference type="EMBL" id="CAJPWZ010002461">
    <property type="protein sequence ID" value="CAG2238620.1"/>
    <property type="molecule type" value="Genomic_DNA"/>
</dbReference>
<keyword evidence="8" id="KW-0324">Glycolysis</keyword>
<evidence type="ECO:0000313" key="17">
    <source>
        <dbReference type="EMBL" id="CAG2238620.1"/>
    </source>
</evidence>
<feature type="transmembrane region" description="Helical" evidence="14">
    <location>
        <begin position="645"/>
        <end position="666"/>
    </location>
</feature>
<evidence type="ECO:0000256" key="9">
    <source>
        <dbReference type="ARBA" id="ARBA00023239"/>
    </source>
</evidence>
<dbReference type="InterPro" id="IPR036849">
    <property type="entry name" value="Enolase-like_C_sf"/>
</dbReference>
<dbReference type="InterPro" id="IPR027417">
    <property type="entry name" value="P-loop_NTPase"/>
</dbReference>
<dbReference type="Gene3D" id="3.30.390.10">
    <property type="entry name" value="Enolase-like, N-terminal domain"/>
    <property type="match status" value="1"/>
</dbReference>
<dbReference type="SMART" id="SM01193">
    <property type="entry name" value="Enolase_N"/>
    <property type="match status" value="1"/>
</dbReference>
<dbReference type="Pfam" id="PF00113">
    <property type="entry name" value="Enolase_C"/>
    <property type="match status" value="1"/>
</dbReference>
<organism evidence="17 18">
    <name type="scientific">Mytilus edulis</name>
    <name type="common">Blue mussel</name>
    <dbReference type="NCBI Taxonomy" id="6550"/>
    <lineage>
        <taxon>Eukaryota</taxon>
        <taxon>Metazoa</taxon>
        <taxon>Spiralia</taxon>
        <taxon>Lophotrochozoa</taxon>
        <taxon>Mollusca</taxon>
        <taxon>Bivalvia</taxon>
        <taxon>Autobranchia</taxon>
        <taxon>Pteriomorphia</taxon>
        <taxon>Mytilida</taxon>
        <taxon>Mytiloidea</taxon>
        <taxon>Mytilidae</taxon>
        <taxon>Mytilinae</taxon>
        <taxon>Mytilus</taxon>
    </lineage>
</organism>
<gene>
    <name evidence="17" type="ORF">MEDL_51015</name>
</gene>
<evidence type="ECO:0000313" key="18">
    <source>
        <dbReference type="Proteomes" id="UP000683360"/>
    </source>
</evidence>
<feature type="transmembrane region" description="Helical" evidence="14">
    <location>
        <begin position="582"/>
        <end position="606"/>
    </location>
</feature>
<sequence length="849" mass="95220">MASTREKRELYEAKQRAVKYYNENGVPKKIEEIMNSMFYDNPADVYVQVFQTLAKPPTVSKITARQAYDSKGQPTVQTEVHGTVKNEDKLLYTHVSSTTNSSLLDNVRVEEREVDDQQRQENISAAINILNSDINNRIHATDPTQQDEVDRVIMKLYEELKVIEDERLAKEAEEMIKDDGESSHREDDKASVASGKKGKNSANSSPKKKGKSQAAVYVPDEPKEKLLCGSNAFTAISQATCCAAAQVKHVDIYEHVACLRHGEIPEKFSVPLPMVTIIQSGRAAPGKLNCVKEFMVIPKHDMPLKKSMTYIQQIYNYVAKQFFAKGGTATKLVNDIGAMCPTFDKAEQGLDLLQEAITNCGLTAGEDFFIGLNCAGPEMFDYDPVPMAGKSDKVANFPGQDMHKVVTGKGKYEVMVGIAKVADDLEEEHWMRLCDRISDRCLVIGSQAYHRPGLLKDEQLTENFKSSGIAFKLEQLNTVSDILTCVKKMEVGSAYSLNNAFSSVILVAIAFVVVPPGFAVDLVKDRQYKIRSQLRTAGVPFSVYWLSNFFIDVCKFCIPAVFCIILTAAIQVDSLKPGGAMVSLVLLFLTIIPSSTLFVYIFQFLFDNFETCQSSLTVLYFFISFLPYLAVSLVDMISGEIPARIMHYIFVMLLPPYKVFGGIYYIDRIYRTSLLGNGQDITFGEYFKWESNILLPILWPLVEIPLYIMLLRIIDVRKTGGEIQDALPCISKKNSNEVDTENSDIIEDEDEDVAEERQRVKALQTRERNQYPVVMVENLRKEFAKRGKQKRKGCKKVQGEEKVKVVVRNTSFAVESGEVLGLLGPNGAGKTTTLNMVIAELDQPRERFM</sequence>
<reference evidence="17" key="1">
    <citation type="submission" date="2021-03" db="EMBL/GenBank/DDBJ databases">
        <authorList>
            <person name="Bekaert M."/>
        </authorList>
    </citation>
    <scope>NUCLEOTIDE SEQUENCE</scope>
</reference>
<evidence type="ECO:0000259" key="15">
    <source>
        <dbReference type="SMART" id="SM01192"/>
    </source>
</evidence>
<dbReference type="Proteomes" id="UP000683360">
    <property type="component" value="Unassembled WGS sequence"/>
</dbReference>
<dbReference type="Gene3D" id="3.40.50.300">
    <property type="entry name" value="P-loop containing nucleotide triphosphate hydrolases"/>
    <property type="match status" value="1"/>
</dbReference>
<evidence type="ECO:0000256" key="6">
    <source>
        <dbReference type="ARBA" id="ARBA00022989"/>
    </source>
</evidence>
<comment type="similarity">
    <text evidence="3">Belongs to the enolase family.</text>
</comment>
<dbReference type="AlphaFoldDB" id="A0A8S3TYF6"/>
<evidence type="ECO:0000256" key="7">
    <source>
        <dbReference type="ARBA" id="ARBA00023136"/>
    </source>
</evidence>
<comment type="caution">
    <text evidence="17">The sequence shown here is derived from an EMBL/GenBank/DDBJ whole genome shotgun (WGS) entry which is preliminary data.</text>
</comment>
<keyword evidence="18" id="KW-1185">Reference proteome</keyword>
<comment type="catalytic activity">
    <reaction evidence="12">
        <text>(2R)-2-phosphoglycerate = phosphoenolpyruvate + H2O</text>
        <dbReference type="Rhea" id="RHEA:10164"/>
        <dbReference type="ChEBI" id="CHEBI:15377"/>
        <dbReference type="ChEBI" id="CHEBI:58289"/>
        <dbReference type="ChEBI" id="CHEBI:58702"/>
        <dbReference type="EC" id="4.2.1.11"/>
    </reaction>
</comment>